<dbReference type="PROSITE" id="PS01067">
    <property type="entry name" value="SECE_SEC61G"/>
    <property type="match status" value="1"/>
</dbReference>
<comment type="subunit">
    <text evidence="9">Component of the Sec protein translocase complex. Heterotrimer consisting of SecY, SecE and SecG subunits. The heterotrimers can form oligomers, although 1 heterotrimer is thought to be able to translocate proteins. Interacts with the ribosome. Interacts with SecDF, and other proteins may be involved. Interacts with SecA.</text>
</comment>
<protein>
    <recommendedName>
        <fullName evidence="9">Protein translocase subunit SecE</fullName>
    </recommendedName>
</protein>
<accession>A0A1G9FFT8</accession>
<comment type="caution">
    <text evidence="9">Lacks conserved residue(s) required for the propagation of feature annotation.</text>
</comment>
<comment type="function">
    <text evidence="9">Essential subunit of the Sec protein translocation channel SecYEG. Clamps together the 2 halves of SecY. May contact the channel plug during translocation.</text>
</comment>
<dbReference type="InterPro" id="IPR005807">
    <property type="entry name" value="SecE_bac"/>
</dbReference>
<dbReference type="GO" id="GO:0065002">
    <property type="term" value="P:intracellular protein transmembrane transport"/>
    <property type="evidence" value="ECO:0007669"/>
    <property type="project" value="UniProtKB-UniRule"/>
</dbReference>
<dbReference type="Proteomes" id="UP000198629">
    <property type="component" value="Unassembled WGS sequence"/>
</dbReference>
<evidence type="ECO:0000256" key="2">
    <source>
        <dbReference type="ARBA" id="ARBA00022448"/>
    </source>
</evidence>
<keyword evidence="7 9" id="KW-0811">Translocation</keyword>
<dbReference type="NCBIfam" id="NF004371">
    <property type="entry name" value="PRK05740.1-1"/>
    <property type="match status" value="1"/>
</dbReference>
<dbReference type="NCBIfam" id="TIGR00964">
    <property type="entry name" value="secE_bact"/>
    <property type="match status" value="1"/>
</dbReference>
<evidence type="ECO:0000256" key="1">
    <source>
        <dbReference type="ARBA" id="ARBA00004370"/>
    </source>
</evidence>
<dbReference type="OrthoDB" id="9806365at2"/>
<dbReference type="InterPro" id="IPR038379">
    <property type="entry name" value="SecE_sf"/>
</dbReference>
<feature type="transmembrane region" description="Helical" evidence="9">
    <location>
        <begin position="7"/>
        <end position="24"/>
    </location>
</feature>
<dbReference type="PANTHER" id="PTHR33910:SF1">
    <property type="entry name" value="PROTEIN TRANSLOCASE SUBUNIT SECE"/>
    <property type="match status" value="1"/>
</dbReference>
<dbReference type="Gene3D" id="1.20.5.1030">
    <property type="entry name" value="Preprotein translocase secy subunit"/>
    <property type="match status" value="1"/>
</dbReference>
<evidence type="ECO:0000256" key="8">
    <source>
        <dbReference type="ARBA" id="ARBA00023136"/>
    </source>
</evidence>
<dbReference type="GO" id="GO:0043952">
    <property type="term" value="P:protein transport by the Sec complex"/>
    <property type="evidence" value="ECO:0007669"/>
    <property type="project" value="UniProtKB-UniRule"/>
</dbReference>
<comment type="similarity">
    <text evidence="9">Belongs to the SecE/SEC61-gamma family.</text>
</comment>
<dbReference type="STRING" id="492660.SAMN05192566_2724"/>
<feature type="transmembrane region" description="Helical" evidence="9">
    <location>
        <begin position="30"/>
        <end position="50"/>
    </location>
</feature>
<keyword evidence="4 9" id="KW-0812">Transmembrane</keyword>
<reference evidence="11" key="1">
    <citation type="submission" date="2016-10" db="EMBL/GenBank/DDBJ databases">
        <authorList>
            <person name="Varghese N."/>
            <person name="Submissions S."/>
        </authorList>
    </citation>
    <scope>NUCLEOTIDE SEQUENCE [LARGE SCALE GENOMIC DNA]</scope>
    <source>
        <strain evidence="11">CBMB127</strain>
    </source>
</reference>
<comment type="subcellular location">
    <subcellularLocation>
        <location evidence="1">Membrane</location>
    </subcellularLocation>
</comment>
<evidence type="ECO:0000256" key="6">
    <source>
        <dbReference type="ARBA" id="ARBA00022989"/>
    </source>
</evidence>
<keyword evidence="5 9" id="KW-0653">Protein transport</keyword>
<dbReference type="GO" id="GO:0008320">
    <property type="term" value="F:protein transmembrane transporter activity"/>
    <property type="evidence" value="ECO:0007669"/>
    <property type="project" value="UniProtKB-UniRule"/>
</dbReference>
<feature type="transmembrane region" description="Helical" evidence="9">
    <location>
        <begin position="83"/>
        <end position="107"/>
    </location>
</feature>
<evidence type="ECO:0000256" key="5">
    <source>
        <dbReference type="ARBA" id="ARBA00022927"/>
    </source>
</evidence>
<dbReference type="GO" id="GO:0005886">
    <property type="term" value="C:plasma membrane"/>
    <property type="evidence" value="ECO:0007669"/>
    <property type="project" value="UniProtKB-UniRule"/>
</dbReference>
<evidence type="ECO:0000256" key="7">
    <source>
        <dbReference type="ARBA" id="ARBA00023010"/>
    </source>
</evidence>
<dbReference type="HAMAP" id="MF_00422">
    <property type="entry name" value="SecE"/>
    <property type="match status" value="1"/>
</dbReference>
<keyword evidence="3 9" id="KW-1003">Cell membrane</keyword>
<keyword evidence="8 9" id="KW-0472">Membrane</keyword>
<dbReference type="Pfam" id="PF00584">
    <property type="entry name" value="SecE"/>
    <property type="match status" value="1"/>
</dbReference>
<evidence type="ECO:0000256" key="3">
    <source>
        <dbReference type="ARBA" id="ARBA00022475"/>
    </source>
</evidence>
<dbReference type="RefSeq" id="WP_091473235.1">
    <property type="nucleotide sequence ID" value="NZ_FNFX01000008.1"/>
</dbReference>
<dbReference type="EMBL" id="FNFX01000008">
    <property type="protein sequence ID" value="SDK87023.1"/>
    <property type="molecule type" value="Genomic_DNA"/>
</dbReference>
<dbReference type="PRINTS" id="PR01650">
    <property type="entry name" value="SECETRNLCASE"/>
</dbReference>
<dbReference type="GO" id="GO:0006605">
    <property type="term" value="P:protein targeting"/>
    <property type="evidence" value="ECO:0007669"/>
    <property type="project" value="UniProtKB-UniRule"/>
</dbReference>
<sequence length="115" mass="12539">MINKIKLALSLLLLILGIAGFYLFEDKAMVIRILAVLAGIVASVAVAWTAPQGKQALGFFNESIAEAKRVVWPTRQETMQTTLAVVVLVVIMAIFLALVDVSFAYMVQWIMGRGA</sequence>
<evidence type="ECO:0000256" key="9">
    <source>
        <dbReference type="HAMAP-Rule" id="MF_00422"/>
    </source>
</evidence>
<organism evidence="10 11">
    <name type="scientific">Methylophilus rhizosphaerae</name>
    <dbReference type="NCBI Taxonomy" id="492660"/>
    <lineage>
        <taxon>Bacteria</taxon>
        <taxon>Pseudomonadati</taxon>
        <taxon>Pseudomonadota</taxon>
        <taxon>Betaproteobacteria</taxon>
        <taxon>Nitrosomonadales</taxon>
        <taxon>Methylophilaceae</taxon>
        <taxon>Methylophilus</taxon>
    </lineage>
</organism>
<dbReference type="GO" id="GO:0009306">
    <property type="term" value="P:protein secretion"/>
    <property type="evidence" value="ECO:0007669"/>
    <property type="project" value="UniProtKB-UniRule"/>
</dbReference>
<keyword evidence="2 9" id="KW-0813">Transport</keyword>
<proteinExistence type="inferred from homology"/>
<evidence type="ECO:0000256" key="4">
    <source>
        <dbReference type="ARBA" id="ARBA00022692"/>
    </source>
</evidence>
<dbReference type="AlphaFoldDB" id="A0A1G9FFT8"/>
<name>A0A1G9FFT8_9PROT</name>
<dbReference type="PANTHER" id="PTHR33910">
    <property type="entry name" value="PROTEIN TRANSLOCASE SUBUNIT SECE"/>
    <property type="match status" value="1"/>
</dbReference>
<gene>
    <name evidence="9" type="primary">secE</name>
    <name evidence="10" type="ORF">SAMN05192566_2724</name>
</gene>
<keyword evidence="11" id="KW-1185">Reference proteome</keyword>
<keyword evidence="6 9" id="KW-1133">Transmembrane helix</keyword>
<evidence type="ECO:0000313" key="11">
    <source>
        <dbReference type="Proteomes" id="UP000198629"/>
    </source>
</evidence>
<dbReference type="InterPro" id="IPR001901">
    <property type="entry name" value="Translocase_SecE/Sec61-g"/>
</dbReference>
<evidence type="ECO:0000313" key="10">
    <source>
        <dbReference type="EMBL" id="SDK87023.1"/>
    </source>
</evidence>